<dbReference type="Gene3D" id="2.180.10.10">
    <property type="entry name" value="RHS repeat-associated core"/>
    <property type="match status" value="2"/>
</dbReference>
<reference evidence="1 2" key="1">
    <citation type="submission" date="2022-11" db="EMBL/GenBank/DDBJ databases">
        <title>Spartinivicinus poritis sp. nov., isolated from scleractinian coral Porites lutea.</title>
        <authorList>
            <person name="Zhang G."/>
            <person name="Cai L."/>
            <person name="Wei Q."/>
        </authorList>
    </citation>
    <scope>NUCLEOTIDE SEQUENCE [LARGE SCALE GENOMIC DNA]</scope>
    <source>
        <strain evidence="1 2">A2-2</strain>
    </source>
</reference>
<organism evidence="1 2">
    <name type="scientific">Spartinivicinus poritis</name>
    <dbReference type="NCBI Taxonomy" id="2994640"/>
    <lineage>
        <taxon>Bacteria</taxon>
        <taxon>Pseudomonadati</taxon>
        <taxon>Pseudomonadota</taxon>
        <taxon>Gammaproteobacteria</taxon>
        <taxon>Oceanospirillales</taxon>
        <taxon>Zooshikellaceae</taxon>
        <taxon>Spartinivicinus</taxon>
    </lineage>
</organism>
<dbReference type="InterPro" id="IPR006530">
    <property type="entry name" value="YD"/>
</dbReference>
<accession>A0ABT5U761</accession>
<evidence type="ECO:0000313" key="1">
    <source>
        <dbReference type="EMBL" id="MDE1462152.1"/>
    </source>
</evidence>
<dbReference type="Proteomes" id="UP001528823">
    <property type="component" value="Unassembled WGS sequence"/>
</dbReference>
<dbReference type="EMBL" id="JAPMOU010000009">
    <property type="protein sequence ID" value="MDE1462152.1"/>
    <property type="molecule type" value="Genomic_DNA"/>
</dbReference>
<proteinExistence type="predicted"/>
<protein>
    <submittedName>
        <fullName evidence="1">Uncharacterized protein</fullName>
    </submittedName>
</protein>
<dbReference type="NCBIfam" id="TIGR01643">
    <property type="entry name" value="YD_repeat_2x"/>
    <property type="match status" value="1"/>
</dbReference>
<dbReference type="PANTHER" id="PTHR32305:SF15">
    <property type="entry name" value="PROTEIN RHSA-RELATED"/>
    <property type="match status" value="1"/>
</dbReference>
<keyword evidence="2" id="KW-1185">Reference proteome</keyword>
<sequence>MSAAKSTITTNAFQYSNHLSGMVDPRTGIYRLQVQLSQLLGSLLMGPEFTFFIQYQFLTNENLGFGQGWLHNLTRFDRKSRQLYLGEGQSYHVSPFHTTDDKEVELELHYANSHELSAYALASGGIRVQYKSGVCEYLNPEGFLECIQQLDGRRLLISYYSPSRRGRVKSITDDHDQSIDFIYNESSVQIIKNNQTVITLHIHHNELIRVVLADGASYQLEYASINHCRVIKQLSYPLGATESLTYDSEGLRAPQGSPLPTLPAVIHHRIFGNDITTINTTYAYSRHNYLGFASGAKFVKNKDNLYERTHDYRYQSIEKRDDHVITRIYNRFHLLIAEEVRDDSTNIIVSRRQLEYSADCTQPFHKQPATYALPVSDVTTYLNNHGEQRSETYHYEYDEYGNLISSTDPFGIIQRYEYYLAQGEDGCPASPTQAPIYLKQKQTIPSEKYATGVEEYLTHQYRYTAFPCIAATNENIISNASLKASSFTLLTDETVTTNKGLQVSQRAITYFNTPDNSLLHGRMEKEALLVGKRNTVDQFTYRHVGDTIWTILYCFTDGEPLYQESIHHNINHGKKTTTIDKFGVVTTFEYDVLTRLSKAVTRANSPYQEECSYIYALEISEKYYVVTNTAASKEKIIVDGLGRVKQVMKTDGSGILQNHESRSYNSQGQLASTTLYDTNSKQQERQYITYFEYNIWGEVSKEILPSGLSQIKKLDKVANTLTQYLEATNGKQAQLKTTELNEYQQPIKITINGQVIKQFYDGLGRLIEEQGRYEGPVHYQYDVQGRLIQESINDILTIEKHYDSNSLDEWLTQVIVNNITVGKRVYDKLGRVSSETTLGLSPTYFTYAHQWSEPTRIEYPNQIVIDKELDLILGLPLKEVSSDQSINNVFSYTKPTGELASVINTHLQRRMEYQADGLLKTEAQGDQQIHYQYSRQGNVLSITDFFNNTEQRMYDSSGRLSKIIQDQNTVEFHYDEFDQVSKEVLITQSGQSIIHQYFYDSYTRLTRKISLVDHVIICRQSFTYNSQNKLIKKQLTDENNKTTIEQYHYDLLGRLSEYHTHGPNSPRYNDNKKSSDTEDAIIQKQLYHYNHLGDIDRLVVEYLKNGCTHIKTQQFSYHNECLGQLQSITSNTTITSLGTVTDSSEHYSSQQETLAISYDANGNLTQDEQGMRYQYNALNQVTNLFSADGEHIANYLYDGLGQQITCLVAEQPPHQRLFSQHQQINEAQGDWVSRGLSGHHGMLQRTVQSQAGLYTDMMVTDHQKTPIYSIHGKLFNKISYQPFGNSH</sequence>
<gene>
    <name evidence="1" type="ORF">ORQ98_09220</name>
</gene>
<name>A0ABT5U761_9GAMM</name>
<dbReference type="RefSeq" id="WP_274688511.1">
    <property type="nucleotide sequence ID" value="NZ_JAPMOU010000009.1"/>
</dbReference>
<comment type="caution">
    <text evidence="1">The sequence shown here is derived from an EMBL/GenBank/DDBJ whole genome shotgun (WGS) entry which is preliminary data.</text>
</comment>
<dbReference type="PANTHER" id="PTHR32305">
    <property type="match status" value="1"/>
</dbReference>
<evidence type="ECO:0000313" key="2">
    <source>
        <dbReference type="Proteomes" id="UP001528823"/>
    </source>
</evidence>
<dbReference type="InterPro" id="IPR050708">
    <property type="entry name" value="T6SS_VgrG/RHS"/>
</dbReference>